<organism evidence="2 3">
    <name type="scientific">Microbotryum intermedium</name>
    <dbReference type="NCBI Taxonomy" id="269621"/>
    <lineage>
        <taxon>Eukaryota</taxon>
        <taxon>Fungi</taxon>
        <taxon>Dikarya</taxon>
        <taxon>Basidiomycota</taxon>
        <taxon>Pucciniomycotina</taxon>
        <taxon>Microbotryomycetes</taxon>
        <taxon>Microbotryales</taxon>
        <taxon>Microbotryaceae</taxon>
        <taxon>Microbotryum</taxon>
    </lineage>
</organism>
<protein>
    <submittedName>
        <fullName evidence="2">BQ2448_2509 protein</fullName>
    </submittedName>
</protein>
<dbReference type="Proteomes" id="UP000198372">
    <property type="component" value="Unassembled WGS sequence"/>
</dbReference>
<dbReference type="EMBL" id="FMSP01000004">
    <property type="protein sequence ID" value="SCV69489.1"/>
    <property type="molecule type" value="Genomic_DNA"/>
</dbReference>
<name>A0A238F9R8_9BASI</name>
<evidence type="ECO:0000256" key="1">
    <source>
        <dbReference type="SAM" id="MobiDB-lite"/>
    </source>
</evidence>
<accession>A0A238F9R8</accession>
<sequence>MNVTTFAGRDNWGTPDRATIDRMPDIRLMRSYPLIEIPHRACPMIRFYYQETFNAHESSRPRLVKGQSRTTQASVPAFLEDITGRRYNVGEWTNVLRLTREVVESVLGEAPPVTFRRSGVDRVRYCIAKLEADVPDLCFCAGHYKAVHLLESRVLKARSRGNRISKIEQLQTEKDEAAAKATSAATTTTINVTSSGPSMPITGQSSGQYQPQQFY</sequence>
<evidence type="ECO:0000313" key="2">
    <source>
        <dbReference type="EMBL" id="SCV69489.1"/>
    </source>
</evidence>
<dbReference type="AlphaFoldDB" id="A0A238F9R8"/>
<feature type="region of interest" description="Disordered" evidence="1">
    <location>
        <begin position="190"/>
        <end position="215"/>
    </location>
</feature>
<gene>
    <name evidence="2" type="ORF">BQ2448_2509</name>
</gene>
<reference evidence="3" key="1">
    <citation type="submission" date="2016-09" db="EMBL/GenBank/DDBJ databases">
        <authorList>
            <person name="Jeantristanb JTB J.-T."/>
            <person name="Ricardo R."/>
        </authorList>
    </citation>
    <scope>NUCLEOTIDE SEQUENCE [LARGE SCALE GENOMIC DNA]</scope>
</reference>
<proteinExistence type="predicted"/>
<evidence type="ECO:0000313" key="3">
    <source>
        <dbReference type="Proteomes" id="UP000198372"/>
    </source>
</evidence>
<keyword evidence="3" id="KW-1185">Reference proteome</keyword>